<gene>
    <name evidence="2" type="ORF">SLAVMIC_00002</name>
</gene>
<feature type="coiled-coil region" evidence="1">
    <location>
        <begin position="1"/>
        <end position="35"/>
    </location>
</feature>
<proteinExistence type="predicted"/>
<protein>
    <submittedName>
        <fullName evidence="2">Uncharacterized protein</fullName>
    </submittedName>
</protein>
<organism evidence="2">
    <name type="scientific">uncultured marine phage</name>
    <dbReference type="NCBI Taxonomy" id="707152"/>
    <lineage>
        <taxon>Viruses</taxon>
        <taxon>environmental samples</taxon>
    </lineage>
</organism>
<name>A0A8D9CCA7_9VIRU</name>
<reference evidence="2" key="1">
    <citation type="submission" date="2021-06" db="EMBL/GenBank/DDBJ databases">
        <authorList>
            <person name="Gannon L."/>
            <person name="Redgwell R T."/>
            <person name="Michniewski S."/>
            <person name="Harrison D C."/>
            <person name="Millard A."/>
        </authorList>
    </citation>
    <scope>NUCLEOTIDE SEQUENCE</scope>
</reference>
<evidence type="ECO:0000256" key="1">
    <source>
        <dbReference type="SAM" id="Coils"/>
    </source>
</evidence>
<keyword evidence="1" id="KW-0175">Coiled coil</keyword>
<evidence type="ECO:0000313" key="2">
    <source>
        <dbReference type="EMBL" id="CAG7579675.1"/>
    </source>
</evidence>
<sequence length="59" mass="6851">MTKIDKKIKKQKERIAQLEEELRTSLTKKDSSTSEISVPQMQRKIASAKLILEHLELTK</sequence>
<dbReference type="EMBL" id="OU342829">
    <property type="protein sequence ID" value="CAG7579675.1"/>
    <property type="molecule type" value="Genomic_DNA"/>
</dbReference>
<accession>A0A8D9CCA7</accession>